<dbReference type="EMBL" id="JAULJE010000005">
    <property type="protein sequence ID" value="KAK1343266.1"/>
    <property type="molecule type" value="Genomic_DNA"/>
</dbReference>
<feature type="region of interest" description="Disordered" evidence="1">
    <location>
        <begin position="54"/>
        <end position="73"/>
    </location>
</feature>
<accession>A0AA40I5Z6</accession>
<protein>
    <submittedName>
        <fullName evidence="2">Uncharacterized protein</fullName>
    </submittedName>
</protein>
<name>A0AA40I5Z6_CNENI</name>
<dbReference type="InterPro" id="IPR036770">
    <property type="entry name" value="Ankyrin_rpt-contain_sf"/>
</dbReference>
<gene>
    <name evidence="2" type="ORF">QTO34_016044</name>
</gene>
<reference evidence="2" key="1">
    <citation type="submission" date="2023-06" db="EMBL/GenBank/DDBJ databases">
        <title>Reference genome for the Northern bat (Eptesicus nilssonii), a most northern bat species.</title>
        <authorList>
            <person name="Laine V.N."/>
            <person name="Pulliainen A.T."/>
            <person name="Lilley T.M."/>
        </authorList>
    </citation>
    <scope>NUCLEOTIDE SEQUENCE</scope>
    <source>
        <strain evidence="2">BLF_Eptnil</strain>
        <tissue evidence="2">Kidney</tissue>
    </source>
</reference>
<organism evidence="2 3">
    <name type="scientific">Cnephaeus nilssonii</name>
    <name type="common">Northern bat</name>
    <name type="synonym">Eptesicus nilssonii</name>
    <dbReference type="NCBI Taxonomy" id="3371016"/>
    <lineage>
        <taxon>Eukaryota</taxon>
        <taxon>Metazoa</taxon>
        <taxon>Chordata</taxon>
        <taxon>Craniata</taxon>
        <taxon>Vertebrata</taxon>
        <taxon>Euteleostomi</taxon>
        <taxon>Mammalia</taxon>
        <taxon>Eutheria</taxon>
        <taxon>Laurasiatheria</taxon>
        <taxon>Chiroptera</taxon>
        <taxon>Yangochiroptera</taxon>
        <taxon>Vespertilionidae</taxon>
        <taxon>Cnephaeus</taxon>
    </lineage>
</organism>
<evidence type="ECO:0000313" key="2">
    <source>
        <dbReference type="EMBL" id="KAK1343266.1"/>
    </source>
</evidence>
<comment type="caution">
    <text evidence="2">The sequence shown here is derived from an EMBL/GenBank/DDBJ whole genome shotgun (WGS) entry which is preliminary data.</text>
</comment>
<evidence type="ECO:0000313" key="3">
    <source>
        <dbReference type="Proteomes" id="UP001177744"/>
    </source>
</evidence>
<dbReference type="AlphaFoldDB" id="A0AA40I5Z6"/>
<sequence>MNPFVKDSWGNIPLDDAVQFNHLEVEKLLQDYQDSYTPSENQAEVVAEALSKENLESMGPPSDPMSQPRAVKL</sequence>
<dbReference type="SUPFAM" id="SSF48403">
    <property type="entry name" value="Ankyrin repeat"/>
    <property type="match status" value="1"/>
</dbReference>
<keyword evidence="3" id="KW-1185">Reference proteome</keyword>
<proteinExistence type="predicted"/>
<evidence type="ECO:0000256" key="1">
    <source>
        <dbReference type="SAM" id="MobiDB-lite"/>
    </source>
</evidence>
<dbReference type="Proteomes" id="UP001177744">
    <property type="component" value="Unassembled WGS sequence"/>
</dbReference>